<evidence type="ECO:0000313" key="2">
    <source>
        <dbReference type="EMBL" id="CAF1217728.1"/>
    </source>
</evidence>
<keyword evidence="1" id="KW-0812">Transmembrane</keyword>
<feature type="transmembrane region" description="Helical" evidence="1">
    <location>
        <begin position="328"/>
        <end position="350"/>
    </location>
</feature>
<reference evidence="2" key="1">
    <citation type="submission" date="2021-02" db="EMBL/GenBank/DDBJ databases">
        <authorList>
            <person name="Nowell W R."/>
        </authorList>
    </citation>
    <scope>NUCLEOTIDE SEQUENCE</scope>
</reference>
<dbReference type="AlphaFoldDB" id="A0A8S2ER66"/>
<gene>
    <name evidence="2" type="ORF">OVA965_LOCUS24764</name>
    <name evidence="3" type="ORF">TMI583_LOCUS25479</name>
</gene>
<feature type="transmembrane region" description="Helical" evidence="1">
    <location>
        <begin position="140"/>
        <end position="158"/>
    </location>
</feature>
<feature type="transmembrane region" description="Helical" evidence="1">
    <location>
        <begin position="179"/>
        <end position="197"/>
    </location>
</feature>
<dbReference type="EMBL" id="CAJNOK010015063">
    <property type="protein sequence ID" value="CAF1217728.1"/>
    <property type="molecule type" value="Genomic_DNA"/>
</dbReference>
<organism evidence="2 4">
    <name type="scientific">Didymodactylos carnosus</name>
    <dbReference type="NCBI Taxonomy" id="1234261"/>
    <lineage>
        <taxon>Eukaryota</taxon>
        <taxon>Metazoa</taxon>
        <taxon>Spiralia</taxon>
        <taxon>Gnathifera</taxon>
        <taxon>Rotifera</taxon>
        <taxon>Eurotatoria</taxon>
        <taxon>Bdelloidea</taxon>
        <taxon>Philodinida</taxon>
        <taxon>Philodinidae</taxon>
        <taxon>Didymodactylos</taxon>
    </lineage>
</organism>
<accession>A0A8S2ER66</accession>
<dbReference type="Proteomes" id="UP000677228">
    <property type="component" value="Unassembled WGS sequence"/>
</dbReference>
<keyword evidence="1" id="KW-1133">Transmembrane helix</keyword>
<feature type="transmembrane region" description="Helical" evidence="1">
    <location>
        <begin position="297"/>
        <end position="316"/>
    </location>
</feature>
<evidence type="ECO:0000313" key="3">
    <source>
        <dbReference type="EMBL" id="CAF4025929.1"/>
    </source>
</evidence>
<evidence type="ECO:0000256" key="1">
    <source>
        <dbReference type="SAM" id="Phobius"/>
    </source>
</evidence>
<feature type="transmembrane region" description="Helical" evidence="1">
    <location>
        <begin position="84"/>
        <end position="103"/>
    </location>
</feature>
<sequence>MNVTVLDKKWSYFSKCALDNKYSCSVGYLFEAIATFGAILVWIPQLYSLFKFKRYKGLSSLWCLFQYISVLYIMGIITEVGDVSVIHLIQIILAVEFCALYVGESWISVTKSIRSRCWNHLFCLVGSIIYIILEVHKTKYRYYFVAVSLYSYLLTPLPQIIKNCQQPEQAITSLSPYTFVFYHVFIFFRIFSLHFFTKSHSLLIIYYLVQHTGFVVISCQLLYYVTKYENKLNRPIDASIVESESEQEDDTVTVIYDNDGRDLITNPEARPYQLLSKTRRNFSTQYKVTTVRKMTRFMMLIHVIILYVSHASLVGVRLYHENQKKMNHLAYLFILYIVYVVILLFMSTMIKKMRPQQQQQKNIIST</sequence>
<proteinExistence type="predicted"/>
<feature type="transmembrane region" description="Helical" evidence="1">
    <location>
        <begin position="61"/>
        <end position="78"/>
    </location>
</feature>
<feature type="transmembrane region" description="Helical" evidence="1">
    <location>
        <begin position="115"/>
        <end position="133"/>
    </location>
</feature>
<feature type="transmembrane region" description="Helical" evidence="1">
    <location>
        <begin position="203"/>
        <end position="225"/>
    </location>
</feature>
<feature type="transmembrane region" description="Helical" evidence="1">
    <location>
        <begin position="28"/>
        <end position="49"/>
    </location>
</feature>
<name>A0A8S2ER66_9BILA</name>
<dbReference type="EMBL" id="CAJOBA010036595">
    <property type="protein sequence ID" value="CAF4025929.1"/>
    <property type="molecule type" value="Genomic_DNA"/>
</dbReference>
<dbReference type="Proteomes" id="UP000682733">
    <property type="component" value="Unassembled WGS sequence"/>
</dbReference>
<protein>
    <submittedName>
        <fullName evidence="2">Uncharacterized protein</fullName>
    </submittedName>
</protein>
<evidence type="ECO:0000313" key="4">
    <source>
        <dbReference type="Proteomes" id="UP000677228"/>
    </source>
</evidence>
<comment type="caution">
    <text evidence="2">The sequence shown here is derived from an EMBL/GenBank/DDBJ whole genome shotgun (WGS) entry which is preliminary data.</text>
</comment>
<keyword evidence="1" id="KW-0472">Membrane</keyword>